<reference evidence="3 6" key="2">
    <citation type="submission" date="2020-01" db="EMBL/GenBank/DDBJ databases">
        <title>Insect and environment-associated Actinomycetes.</title>
        <authorList>
            <person name="Currrie C."/>
            <person name="Chevrette M."/>
            <person name="Carlson C."/>
            <person name="Stubbendieck R."/>
            <person name="Wendt-Pienkowski E."/>
        </authorList>
    </citation>
    <scope>NUCLEOTIDE SEQUENCE [LARGE SCALE GENOMIC DNA]</scope>
    <source>
        <strain evidence="3 6">SID8386</strain>
    </source>
</reference>
<dbReference type="RefSeq" id="WP_067591422.1">
    <property type="nucleotide sequence ID" value="NZ_FOWC01000004.1"/>
</dbReference>
<dbReference type="EMBL" id="JAAGNC010000094">
    <property type="protein sequence ID" value="NEC57907.1"/>
    <property type="molecule type" value="Genomic_DNA"/>
</dbReference>
<evidence type="ECO:0000256" key="1">
    <source>
        <dbReference type="SAM" id="MobiDB-lite"/>
    </source>
</evidence>
<keyword evidence="2" id="KW-0812">Transmembrane</keyword>
<evidence type="ECO:0000313" key="3">
    <source>
        <dbReference type="EMBL" id="NEC57907.1"/>
    </source>
</evidence>
<dbReference type="AlphaFoldDB" id="A0A1I5NHE7"/>
<dbReference type="OrthoDB" id="4463103at2"/>
<feature type="transmembrane region" description="Helical" evidence="2">
    <location>
        <begin position="88"/>
        <end position="109"/>
    </location>
</feature>
<dbReference type="Proteomes" id="UP000470404">
    <property type="component" value="Unassembled WGS sequence"/>
</dbReference>
<reference evidence="4 5" key="1">
    <citation type="submission" date="2016-10" db="EMBL/GenBank/DDBJ databases">
        <authorList>
            <person name="de Groot N.N."/>
        </authorList>
    </citation>
    <scope>NUCLEOTIDE SEQUENCE [LARGE SCALE GENOMIC DNA]</scope>
    <source>
        <strain evidence="4 5">DSM 44637</strain>
    </source>
</reference>
<keyword evidence="2" id="KW-0472">Membrane</keyword>
<dbReference type="STRING" id="112413.SAMN05421854_104398"/>
<feature type="transmembrane region" description="Helical" evidence="2">
    <location>
        <begin position="54"/>
        <end position="76"/>
    </location>
</feature>
<feature type="transmembrane region" description="Helical" evidence="2">
    <location>
        <begin position="6"/>
        <end position="23"/>
    </location>
</feature>
<feature type="region of interest" description="Disordered" evidence="1">
    <location>
        <begin position="181"/>
        <end position="202"/>
    </location>
</feature>
<dbReference type="EMBL" id="FOWC01000004">
    <property type="protein sequence ID" value="SFP21184.1"/>
    <property type="molecule type" value="Genomic_DNA"/>
</dbReference>
<name>A0A1I5NHE7_9PSEU</name>
<evidence type="ECO:0000256" key="2">
    <source>
        <dbReference type="SAM" id="Phobius"/>
    </source>
</evidence>
<organism evidence="4 5">
    <name type="scientific">Amycolatopsis rubida</name>
    <dbReference type="NCBI Taxonomy" id="112413"/>
    <lineage>
        <taxon>Bacteria</taxon>
        <taxon>Bacillati</taxon>
        <taxon>Actinomycetota</taxon>
        <taxon>Actinomycetes</taxon>
        <taxon>Pseudonocardiales</taxon>
        <taxon>Pseudonocardiaceae</taxon>
        <taxon>Amycolatopsis</taxon>
    </lineage>
</organism>
<feature type="transmembrane region" description="Helical" evidence="2">
    <location>
        <begin position="129"/>
        <end position="148"/>
    </location>
</feature>
<keyword evidence="6" id="KW-1185">Reference proteome</keyword>
<keyword evidence="2" id="KW-1133">Transmembrane helix</keyword>
<sequence>MSGPVEIVLIVAAVGYLMVRRLIGEPAQAKQMLILPAILSVVGLSTVSGDVKTAASLVFLVGTAAISVVLGVLRGVSVRISRRDGTAFVRYTPVTVGLWVANIVVKIGVNLALDAFDPQDAGGVSNSMLLTIGVGILAEGLVVLYRALRAGHQVMWTQGSDGAPGKTSPMLDTIQRNLTGRPAEWNTQSAHDAGQTRRNLVP</sequence>
<proteinExistence type="predicted"/>
<accession>A0A1I5NHE7</accession>
<protein>
    <submittedName>
        <fullName evidence="3">DUF1453 family protein</fullName>
    </submittedName>
</protein>
<evidence type="ECO:0000313" key="4">
    <source>
        <dbReference type="EMBL" id="SFP21184.1"/>
    </source>
</evidence>
<evidence type="ECO:0000313" key="5">
    <source>
        <dbReference type="Proteomes" id="UP000199137"/>
    </source>
</evidence>
<gene>
    <name evidence="3" type="ORF">G3I59_20465</name>
    <name evidence="4" type="ORF">SAMN05421854_104398</name>
</gene>
<dbReference type="Proteomes" id="UP000199137">
    <property type="component" value="Unassembled WGS sequence"/>
</dbReference>
<evidence type="ECO:0000313" key="6">
    <source>
        <dbReference type="Proteomes" id="UP000470404"/>
    </source>
</evidence>